<feature type="transmembrane region" description="Helical" evidence="1">
    <location>
        <begin position="241"/>
        <end position="270"/>
    </location>
</feature>
<keyword evidence="1" id="KW-1133">Transmembrane helix</keyword>
<dbReference type="WBParaSite" id="PSAMB.scaffold2356size30986.g17510.t1">
    <property type="protein sequence ID" value="PSAMB.scaffold2356size30986.g17510.t1"/>
    <property type="gene ID" value="PSAMB.scaffold2356size30986.g17510"/>
</dbReference>
<keyword evidence="1" id="KW-0812">Transmembrane</keyword>
<dbReference type="AlphaFoldDB" id="A0A914VRT7"/>
<dbReference type="PANTHER" id="PTHR34851">
    <property type="entry name" value="PROTEIN CBG05235-RELATED"/>
    <property type="match status" value="1"/>
</dbReference>
<feature type="transmembrane region" description="Helical" evidence="1">
    <location>
        <begin position="299"/>
        <end position="329"/>
    </location>
</feature>
<keyword evidence="1" id="KW-0472">Membrane</keyword>
<dbReference type="Proteomes" id="UP000887566">
    <property type="component" value="Unplaced"/>
</dbReference>
<sequence>MIAHQTAAVSGGQVDVASERTFVSIIWLVRSTKVGLVSSQKRISVATTTPPVRIADSIARPYSSPSNASSTPRGDVVRRSSFRCVGSIAPVCWHIFSRRPTRDRHFQFQTKLLSAPTTGVASLSNVVTNRFRDAAKMIVDSAAAEMSGSACFEENSIKHRCCCRCCHVRVGAIVIGVLEMLYMIFQLVNTIVLYWRAGDGHTLSFVITVVGIALGIAAIVLLFIGVITIKPLFLIPHLLMQALAALVLLALTLLCGVCLLTGSSIVLRIINATDDPQDKPLSALGTYSPLPDVYFVSHALTLIIVVALLMFLLATAVQIWLLFVIYWCYGYLKSRSDFEKNTESVFVAFPNVHGVRPAKTSETDF</sequence>
<protein>
    <submittedName>
        <fullName evidence="3">Uncharacterized protein</fullName>
    </submittedName>
</protein>
<dbReference type="Pfam" id="PF25093">
    <property type="entry name" value="DUF7807"/>
    <property type="match status" value="1"/>
</dbReference>
<evidence type="ECO:0000313" key="2">
    <source>
        <dbReference type="Proteomes" id="UP000887566"/>
    </source>
</evidence>
<accession>A0A914VRT7</accession>
<organism evidence="2 3">
    <name type="scientific">Plectus sambesii</name>
    <dbReference type="NCBI Taxonomy" id="2011161"/>
    <lineage>
        <taxon>Eukaryota</taxon>
        <taxon>Metazoa</taxon>
        <taxon>Ecdysozoa</taxon>
        <taxon>Nematoda</taxon>
        <taxon>Chromadorea</taxon>
        <taxon>Plectida</taxon>
        <taxon>Plectina</taxon>
        <taxon>Plectoidea</taxon>
        <taxon>Plectidae</taxon>
        <taxon>Plectus</taxon>
    </lineage>
</organism>
<name>A0A914VRT7_9BILA</name>
<dbReference type="InterPro" id="IPR056709">
    <property type="entry name" value="DUF7807"/>
</dbReference>
<reference evidence="3" key="1">
    <citation type="submission" date="2022-11" db="UniProtKB">
        <authorList>
            <consortium name="WormBaseParasite"/>
        </authorList>
    </citation>
    <scope>IDENTIFICATION</scope>
</reference>
<proteinExistence type="predicted"/>
<evidence type="ECO:0000256" key="1">
    <source>
        <dbReference type="SAM" id="Phobius"/>
    </source>
</evidence>
<feature type="transmembrane region" description="Helical" evidence="1">
    <location>
        <begin position="166"/>
        <end position="185"/>
    </location>
</feature>
<feature type="transmembrane region" description="Helical" evidence="1">
    <location>
        <begin position="205"/>
        <end position="229"/>
    </location>
</feature>
<keyword evidence="2" id="KW-1185">Reference proteome</keyword>
<dbReference type="PANTHER" id="PTHR34851:SF5">
    <property type="entry name" value="MARVEL DOMAIN-CONTAINING PROTEIN"/>
    <property type="match status" value="1"/>
</dbReference>
<evidence type="ECO:0000313" key="3">
    <source>
        <dbReference type="WBParaSite" id="PSAMB.scaffold2356size30986.g17510.t1"/>
    </source>
</evidence>